<evidence type="ECO:0000313" key="3">
    <source>
        <dbReference type="Proteomes" id="UP001218188"/>
    </source>
</evidence>
<comment type="caution">
    <text evidence="2">The sequence shown here is derived from an EMBL/GenBank/DDBJ whole genome shotgun (WGS) entry which is preliminary data.</text>
</comment>
<dbReference type="AlphaFoldDB" id="A0AAD6SPZ8"/>
<reference evidence="2" key="1">
    <citation type="submission" date="2023-03" db="EMBL/GenBank/DDBJ databases">
        <title>Massive genome expansion in bonnet fungi (Mycena s.s.) driven by repeated elements and novel gene families across ecological guilds.</title>
        <authorList>
            <consortium name="Lawrence Berkeley National Laboratory"/>
            <person name="Harder C.B."/>
            <person name="Miyauchi S."/>
            <person name="Viragh M."/>
            <person name="Kuo A."/>
            <person name="Thoen E."/>
            <person name="Andreopoulos B."/>
            <person name="Lu D."/>
            <person name="Skrede I."/>
            <person name="Drula E."/>
            <person name="Henrissat B."/>
            <person name="Morin E."/>
            <person name="Kohler A."/>
            <person name="Barry K."/>
            <person name="LaButti K."/>
            <person name="Morin E."/>
            <person name="Salamov A."/>
            <person name="Lipzen A."/>
            <person name="Mereny Z."/>
            <person name="Hegedus B."/>
            <person name="Baldrian P."/>
            <person name="Stursova M."/>
            <person name="Weitz H."/>
            <person name="Taylor A."/>
            <person name="Grigoriev I.V."/>
            <person name="Nagy L.G."/>
            <person name="Martin F."/>
            <person name="Kauserud H."/>
        </authorList>
    </citation>
    <scope>NUCLEOTIDE SEQUENCE</scope>
    <source>
        <strain evidence="2">CBHHK200</strain>
    </source>
</reference>
<sequence length="426" mass="46822">MDILAANAVQNFLSSAHFYLRFPPVTACAWDSTLACSQRELDVKRASGLLTLYSCLEQSLLRAVEGLRHPIDLKPICDLILCDGILARIFFRAGVCDSCTGRDSEQVSRAFLVVVEIIIVDRGVQGFMSWFSETFDPIVSVAVEACSECQPDPTADTTTSPTKREFPFHVVEDSKRRRTMSEVRRPISTRGVLRRLRQRQMLSTPENFASQINIVLNASPTVLDLVPEESPPRPTTPARQSWMSPSAVEDAGCTPSTAESESETFTAPPSGRTSTCDPTISMFSDSNWSPLGSPRALPVGFPYASSHPGAMDTSVIITKEIEDAAVFFISDTIEMVRRGDLSPTAIPPRTLAAPGKIDHPVVHERKRLKKKGKQVKPAGRKPTHPGVLLPVRHYNLPQRPARAPNHPKHKSFKSVATRAARSNTAN</sequence>
<keyword evidence="3" id="KW-1185">Reference proteome</keyword>
<evidence type="ECO:0000313" key="2">
    <source>
        <dbReference type="EMBL" id="KAJ7030370.1"/>
    </source>
</evidence>
<evidence type="ECO:0000256" key="1">
    <source>
        <dbReference type="SAM" id="MobiDB-lite"/>
    </source>
</evidence>
<gene>
    <name evidence="2" type="ORF">C8F04DRAFT_1113417</name>
</gene>
<feature type="compositionally biased region" description="Basic residues" evidence="1">
    <location>
        <begin position="366"/>
        <end position="383"/>
    </location>
</feature>
<organism evidence="2 3">
    <name type="scientific">Mycena alexandri</name>
    <dbReference type="NCBI Taxonomy" id="1745969"/>
    <lineage>
        <taxon>Eukaryota</taxon>
        <taxon>Fungi</taxon>
        <taxon>Dikarya</taxon>
        <taxon>Basidiomycota</taxon>
        <taxon>Agaricomycotina</taxon>
        <taxon>Agaricomycetes</taxon>
        <taxon>Agaricomycetidae</taxon>
        <taxon>Agaricales</taxon>
        <taxon>Marasmiineae</taxon>
        <taxon>Mycenaceae</taxon>
        <taxon>Mycena</taxon>
    </lineage>
</organism>
<dbReference type="Proteomes" id="UP001218188">
    <property type="component" value="Unassembled WGS sequence"/>
</dbReference>
<protein>
    <submittedName>
        <fullName evidence="2">Uncharacterized protein</fullName>
    </submittedName>
</protein>
<feature type="region of interest" description="Disordered" evidence="1">
    <location>
        <begin position="366"/>
        <end position="426"/>
    </location>
</feature>
<dbReference type="EMBL" id="JARJCM010000091">
    <property type="protein sequence ID" value="KAJ7030370.1"/>
    <property type="molecule type" value="Genomic_DNA"/>
</dbReference>
<feature type="region of interest" description="Disordered" evidence="1">
    <location>
        <begin position="228"/>
        <end position="277"/>
    </location>
</feature>
<feature type="compositionally biased region" description="Polar residues" evidence="1">
    <location>
        <begin position="254"/>
        <end position="277"/>
    </location>
</feature>
<proteinExistence type="predicted"/>
<accession>A0AAD6SPZ8</accession>
<name>A0AAD6SPZ8_9AGAR</name>